<proteinExistence type="predicted"/>
<evidence type="ECO:0000313" key="2">
    <source>
        <dbReference type="Proteomes" id="UP000235145"/>
    </source>
</evidence>
<dbReference type="AlphaFoldDB" id="A0A9R1WYH7"/>
<reference evidence="1 2" key="1">
    <citation type="journal article" date="2017" name="Nat. Commun.">
        <title>Genome assembly with in vitro proximity ligation data and whole-genome triplication in lettuce.</title>
        <authorList>
            <person name="Reyes-Chin-Wo S."/>
            <person name="Wang Z."/>
            <person name="Yang X."/>
            <person name="Kozik A."/>
            <person name="Arikit S."/>
            <person name="Song C."/>
            <person name="Xia L."/>
            <person name="Froenicke L."/>
            <person name="Lavelle D.O."/>
            <person name="Truco M.J."/>
            <person name="Xia R."/>
            <person name="Zhu S."/>
            <person name="Xu C."/>
            <person name="Xu H."/>
            <person name="Xu X."/>
            <person name="Cox K."/>
            <person name="Korf I."/>
            <person name="Meyers B.C."/>
            <person name="Michelmore R.W."/>
        </authorList>
    </citation>
    <scope>NUCLEOTIDE SEQUENCE [LARGE SCALE GENOMIC DNA]</scope>
    <source>
        <strain evidence="2">cv. Salinas</strain>
        <tissue evidence="1">Seedlings</tissue>
    </source>
</reference>
<dbReference type="Proteomes" id="UP000235145">
    <property type="component" value="Unassembled WGS sequence"/>
</dbReference>
<accession>A0A9R1WYH7</accession>
<protein>
    <submittedName>
        <fullName evidence="1">Uncharacterized protein</fullName>
    </submittedName>
</protein>
<organism evidence="1 2">
    <name type="scientific">Lactuca sativa</name>
    <name type="common">Garden lettuce</name>
    <dbReference type="NCBI Taxonomy" id="4236"/>
    <lineage>
        <taxon>Eukaryota</taxon>
        <taxon>Viridiplantae</taxon>
        <taxon>Streptophyta</taxon>
        <taxon>Embryophyta</taxon>
        <taxon>Tracheophyta</taxon>
        <taxon>Spermatophyta</taxon>
        <taxon>Magnoliopsida</taxon>
        <taxon>eudicotyledons</taxon>
        <taxon>Gunneridae</taxon>
        <taxon>Pentapetalae</taxon>
        <taxon>asterids</taxon>
        <taxon>campanulids</taxon>
        <taxon>Asterales</taxon>
        <taxon>Asteraceae</taxon>
        <taxon>Cichorioideae</taxon>
        <taxon>Cichorieae</taxon>
        <taxon>Lactucinae</taxon>
        <taxon>Lactuca</taxon>
    </lineage>
</organism>
<evidence type="ECO:0000313" key="1">
    <source>
        <dbReference type="EMBL" id="KAJ0192306.1"/>
    </source>
</evidence>
<keyword evidence="2" id="KW-1185">Reference proteome</keyword>
<dbReference type="PROSITE" id="PS51257">
    <property type="entry name" value="PROKAR_LIPOPROTEIN"/>
    <property type="match status" value="1"/>
</dbReference>
<gene>
    <name evidence="1" type="ORF">LSAT_V11C800404430</name>
</gene>
<comment type="caution">
    <text evidence="1">The sequence shown here is derived from an EMBL/GenBank/DDBJ whole genome shotgun (WGS) entry which is preliminary data.</text>
</comment>
<sequence length="123" mass="13938">MDSGKYIFGSPESNQELAVVSLNSTIFGCNLKVHNCETKSTGGEHMKISRLELQEASLQLLMFSLSIGGWGMETSSGQLLNADKWLLLFNQRSSSYKTFDIWFFKVCEAKKVEHETHLERKTI</sequence>
<dbReference type="EMBL" id="NBSK02000008">
    <property type="protein sequence ID" value="KAJ0192306.1"/>
    <property type="molecule type" value="Genomic_DNA"/>
</dbReference>
<name>A0A9R1WYH7_LACSA</name>